<dbReference type="Proteomes" id="UP001177260">
    <property type="component" value="Unassembled WGS sequence"/>
</dbReference>
<comment type="caution">
    <text evidence="1">The sequence shown here is derived from an EMBL/GenBank/DDBJ whole genome shotgun (WGS) entry which is preliminary data.</text>
</comment>
<sequence>MDYFDDEEIAFSPFFRELEKLLQDYVEWEPPAEEPDTETGVMKSSPPRPCATFLDLPEHILIKILQYAGLLRHCVVNISLEKYRTKRPSTTTQACSPIRQTRGLWTTTVDGLCSHPGLPLALLGTSRSMRNGLGPLFFKHNSFTAFLPTKADFKTFRAATTWGLDNLKSLHLDLGPRENRNLKLDGDGAHRTAFWVWVEFCKLVADRMIGLRNFSLRCRVKEVDVACRLICEAKSFPKLSRCAIHFSTAQDEEIRPILKRAVWRLTGNLEERPAFPFHRLPKEVQYMILEYVLIDRSDPYIPAAEWSRGVVTLQERRRPRIPVYPLTCCGTCSPLRTMCFCHARQTSYSSTCSCFTSPLPYFLVSRRFYHDASRIFYSKNIFAFVEENPVFMMAFFNSISDSTLKLFRHLTFKFPALHRGRTSKGGHRPEDAILVSWSVLRRFIREHFAVPLLSITVIDLGTKTHDVIILQNRNKYLRKLLKSFEDLCALRDFRVFLADDSIFEVQAESAVLGTTARERASSLPFIGARHLNRRGILAA</sequence>
<reference evidence="1 2" key="1">
    <citation type="journal article" date="2023" name="ACS Omega">
        <title>Identification of the Neoaspergillic Acid Biosynthesis Gene Cluster by Establishing an In Vitro CRISPR-Ribonucleoprotein Genetic System in Aspergillus melleus.</title>
        <authorList>
            <person name="Yuan B."/>
            <person name="Grau M.F."/>
            <person name="Murata R.M."/>
            <person name="Torok T."/>
            <person name="Venkateswaran K."/>
            <person name="Stajich J.E."/>
            <person name="Wang C.C.C."/>
        </authorList>
    </citation>
    <scope>NUCLEOTIDE SEQUENCE [LARGE SCALE GENOMIC DNA]</scope>
    <source>
        <strain evidence="1 2">IMV 1140</strain>
    </source>
</reference>
<evidence type="ECO:0000313" key="1">
    <source>
        <dbReference type="EMBL" id="KAK1149100.1"/>
    </source>
</evidence>
<organism evidence="1 2">
    <name type="scientific">Aspergillus melleus</name>
    <dbReference type="NCBI Taxonomy" id="138277"/>
    <lineage>
        <taxon>Eukaryota</taxon>
        <taxon>Fungi</taxon>
        <taxon>Dikarya</taxon>
        <taxon>Ascomycota</taxon>
        <taxon>Pezizomycotina</taxon>
        <taxon>Eurotiomycetes</taxon>
        <taxon>Eurotiomycetidae</taxon>
        <taxon>Eurotiales</taxon>
        <taxon>Aspergillaceae</taxon>
        <taxon>Aspergillus</taxon>
        <taxon>Aspergillus subgen. Circumdati</taxon>
    </lineage>
</organism>
<proteinExistence type="predicted"/>
<dbReference type="EMBL" id="JAOPJF010000005">
    <property type="protein sequence ID" value="KAK1149100.1"/>
    <property type="molecule type" value="Genomic_DNA"/>
</dbReference>
<evidence type="ECO:0000313" key="2">
    <source>
        <dbReference type="Proteomes" id="UP001177260"/>
    </source>
</evidence>
<gene>
    <name evidence="1" type="ORF">N8T08_007778</name>
</gene>
<protein>
    <submittedName>
        <fullName evidence="1">Uncharacterized protein</fullName>
    </submittedName>
</protein>
<keyword evidence="2" id="KW-1185">Reference proteome</keyword>
<name>A0ACC3BEX5_9EURO</name>
<accession>A0ACC3BEX5</accession>